<dbReference type="InterPro" id="IPR036259">
    <property type="entry name" value="MFS_trans_sf"/>
</dbReference>
<evidence type="ECO:0000313" key="8">
    <source>
        <dbReference type="Proteomes" id="UP000271337"/>
    </source>
</evidence>
<feature type="transmembrane region" description="Helical" evidence="5">
    <location>
        <begin position="204"/>
        <end position="229"/>
    </location>
</feature>
<reference evidence="8 9" key="1">
    <citation type="journal article" date="2018" name="BMC Genomics">
        <title>Genomic evidence for intraspecific hybridization in a clonal and extremely halotolerant yeast.</title>
        <authorList>
            <person name="Gostincar C."/>
            <person name="Stajich J.E."/>
            <person name="Zupancic J."/>
            <person name="Zalar P."/>
            <person name="Gunde-Cimerman N."/>
        </authorList>
    </citation>
    <scope>NUCLEOTIDE SEQUENCE [LARGE SCALE GENOMIC DNA]</scope>
    <source>
        <strain evidence="6 9">EXF-6656</strain>
        <strain evidence="7 8">EXF-6669</strain>
    </source>
</reference>
<evidence type="ECO:0008006" key="10">
    <source>
        <dbReference type="Google" id="ProtNLM"/>
    </source>
</evidence>
<keyword evidence="2 5" id="KW-0812">Transmembrane</keyword>
<evidence type="ECO:0000256" key="1">
    <source>
        <dbReference type="ARBA" id="ARBA00004141"/>
    </source>
</evidence>
<sequence>METAKDTDTVEAFEYGEVSKLDVSKPTGDVMLLDAAGHVRRVPTPSSDPNDPLNMNKWRKLGIIITCCWFSVFSLVLVGGAGPILPVWIKLYAPDGISAQEVVNLTTYPSLVMAFGKGQKGKMQVENVQTGSFLILPLSIVFGHRPVLLGCCLLVTGSTIGAAKSTTYQAHMACRILQGVATGATESILPLIIADISFLNERGLLFGAYWGTQNLINAIFTITVSFLVADTNWQRFYWLLLILAVVGTLMVFFIVPETRYNRSPQAIDGQIYHTDEFGVTQAFSVADAERLGIPTDASPDQADVPKLSYWQTLQVFYRPAPGALQVGLGTFGKMVSAMSSPAVVWAVLATSISLGVGISMTLTYGTILTGDFGWSEASVGLVNCGIFPASLFSMLFAGYLGDKLNLFLAKRRGGTHKPEDSLASLVFPTLVSAIGIIIYALTAQHPETHSYWGIVMGWTLYEFGFIVALITATHFAAEAYPQNPGPALVLVVGLKNVISFGRQWNKLDEPECRTNILNRCFVWHHAHGAQASLSSVIVDKTGYQRFMSDSTI</sequence>
<evidence type="ECO:0000256" key="2">
    <source>
        <dbReference type="ARBA" id="ARBA00022692"/>
    </source>
</evidence>
<dbReference type="PANTHER" id="PTHR23502:SF164">
    <property type="entry name" value="MAJOR FACILITATOR SUPERFAMILY (MFS) PROFILE DOMAIN-CONTAINING PROTEIN"/>
    <property type="match status" value="1"/>
</dbReference>
<evidence type="ECO:0000256" key="5">
    <source>
        <dbReference type="SAM" id="Phobius"/>
    </source>
</evidence>
<dbReference type="SUPFAM" id="SSF103473">
    <property type="entry name" value="MFS general substrate transporter"/>
    <property type="match status" value="1"/>
</dbReference>
<name>A0A3M6WPG4_HORWE</name>
<feature type="transmembrane region" description="Helical" evidence="5">
    <location>
        <begin position="61"/>
        <end position="85"/>
    </location>
</feature>
<accession>A0A3M6WPG4</accession>
<organism evidence="6 9">
    <name type="scientific">Hortaea werneckii</name>
    <name type="common">Black yeast</name>
    <name type="synonym">Cladosporium werneckii</name>
    <dbReference type="NCBI Taxonomy" id="91943"/>
    <lineage>
        <taxon>Eukaryota</taxon>
        <taxon>Fungi</taxon>
        <taxon>Dikarya</taxon>
        <taxon>Ascomycota</taxon>
        <taxon>Pezizomycotina</taxon>
        <taxon>Dothideomycetes</taxon>
        <taxon>Dothideomycetidae</taxon>
        <taxon>Mycosphaerellales</taxon>
        <taxon>Teratosphaeriaceae</taxon>
        <taxon>Hortaea</taxon>
    </lineage>
</organism>
<dbReference type="OrthoDB" id="268400at2759"/>
<dbReference type="PANTHER" id="PTHR23502">
    <property type="entry name" value="MAJOR FACILITATOR SUPERFAMILY"/>
    <property type="match status" value="1"/>
</dbReference>
<dbReference type="Proteomes" id="UP000281245">
    <property type="component" value="Unassembled WGS sequence"/>
</dbReference>
<dbReference type="AlphaFoldDB" id="A0A3M6WPG4"/>
<keyword evidence="4 5" id="KW-0472">Membrane</keyword>
<evidence type="ECO:0000313" key="7">
    <source>
        <dbReference type="EMBL" id="RMY19872.1"/>
    </source>
</evidence>
<comment type="caution">
    <text evidence="6">The sequence shown here is derived from an EMBL/GenBank/DDBJ whole genome shotgun (WGS) entry which is preliminary data.</text>
</comment>
<feature type="transmembrane region" description="Helical" evidence="5">
    <location>
        <begin position="379"/>
        <end position="401"/>
    </location>
</feature>
<dbReference type="Gene3D" id="1.20.1250.20">
    <property type="entry name" value="MFS general substrate transporter like domains"/>
    <property type="match status" value="1"/>
</dbReference>
<dbReference type="EMBL" id="QWIJ01000636">
    <property type="protein sequence ID" value="RMX80160.1"/>
    <property type="molecule type" value="Genomic_DNA"/>
</dbReference>
<dbReference type="GO" id="GO:0022857">
    <property type="term" value="F:transmembrane transporter activity"/>
    <property type="evidence" value="ECO:0007669"/>
    <property type="project" value="InterPro"/>
</dbReference>
<dbReference type="Pfam" id="PF07690">
    <property type="entry name" value="MFS_1"/>
    <property type="match status" value="1"/>
</dbReference>
<feature type="transmembrane region" description="Helical" evidence="5">
    <location>
        <begin position="422"/>
        <end position="443"/>
    </location>
</feature>
<keyword evidence="3 5" id="KW-1133">Transmembrane helix</keyword>
<dbReference type="EMBL" id="QWIL01000362">
    <property type="protein sequence ID" value="RMY19872.1"/>
    <property type="molecule type" value="Genomic_DNA"/>
</dbReference>
<dbReference type="GO" id="GO:0005886">
    <property type="term" value="C:plasma membrane"/>
    <property type="evidence" value="ECO:0007669"/>
    <property type="project" value="TreeGrafter"/>
</dbReference>
<evidence type="ECO:0000256" key="3">
    <source>
        <dbReference type="ARBA" id="ARBA00022989"/>
    </source>
</evidence>
<feature type="transmembrane region" description="Helical" evidence="5">
    <location>
        <begin position="235"/>
        <end position="255"/>
    </location>
</feature>
<feature type="transmembrane region" description="Helical" evidence="5">
    <location>
        <begin position="449"/>
        <end position="472"/>
    </location>
</feature>
<comment type="subcellular location">
    <subcellularLocation>
        <location evidence="1">Membrane</location>
        <topology evidence="1">Multi-pass membrane protein</topology>
    </subcellularLocation>
</comment>
<feature type="transmembrane region" description="Helical" evidence="5">
    <location>
        <begin position="133"/>
        <end position="155"/>
    </location>
</feature>
<evidence type="ECO:0000256" key="4">
    <source>
        <dbReference type="ARBA" id="ARBA00023136"/>
    </source>
</evidence>
<feature type="transmembrane region" description="Helical" evidence="5">
    <location>
        <begin position="342"/>
        <end position="367"/>
    </location>
</feature>
<dbReference type="InterPro" id="IPR011701">
    <property type="entry name" value="MFS"/>
</dbReference>
<evidence type="ECO:0000313" key="9">
    <source>
        <dbReference type="Proteomes" id="UP000281245"/>
    </source>
</evidence>
<protein>
    <recommendedName>
        <fullName evidence="10">Major facilitator superfamily (MFS) profile domain-containing protein</fullName>
    </recommendedName>
</protein>
<gene>
    <name evidence="7" type="ORF">D0867_04407</name>
    <name evidence="6" type="ORF">D0869_07758</name>
</gene>
<dbReference type="Proteomes" id="UP000271337">
    <property type="component" value="Unassembled WGS sequence"/>
</dbReference>
<proteinExistence type="predicted"/>
<evidence type="ECO:0000313" key="6">
    <source>
        <dbReference type="EMBL" id="RMX80160.1"/>
    </source>
</evidence>